<name>A0A6A6IAX0_9PLEO</name>
<protein>
    <submittedName>
        <fullName evidence="1">Uncharacterized protein</fullName>
    </submittedName>
</protein>
<accession>A0A6A6IAX0</accession>
<evidence type="ECO:0000313" key="2">
    <source>
        <dbReference type="Proteomes" id="UP000800094"/>
    </source>
</evidence>
<proteinExistence type="predicted"/>
<evidence type="ECO:0000313" key="1">
    <source>
        <dbReference type="EMBL" id="KAF2247531.1"/>
    </source>
</evidence>
<dbReference type="AlphaFoldDB" id="A0A6A6IAX0"/>
<gene>
    <name evidence="1" type="ORF">BU26DRAFT_552234</name>
</gene>
<keyword evidence="2" id="KW-1185">Reference proteome</keyword>
<dbReference type="GeneID" id="54585475"/>
<dbReference type="RefSeq" id="XP_033682535.1">
    <property type="nucleotide sequence ID" value="XM_033832145.1"/>
</dbReference>
<dbReference type="OrthoDB" id="10025998at2759"/>
<organism evidence="1 2">
    <name type="scientific">Trematosphaeria pertusa</name>
    <dbReference type="NCBI Taxonomy" id="390896"/>
    <lineage>
        <taxon>Eukaryota</taxon>
        <taxon>Fungi</taxon>
        <taxon>Dikarya</taxon>
        <taxon>Ascomycota</taxon>
        <taxon>Pezizomycotina</taxon>
        <taxon>Dothideomycetes</taxon>
        <taxon>Pleosporomycetidae</taxon>
        <taxon>Pleosporales</taxon>
        <taxon>Massarineae</taxon>
        <taxon>Trematosphaeriaceae</taxon>
        <taxon>Trematosphaeria</taxon>
    </lineage>
</organism>
<reference evidence="1" key="1">
    <citation type="journal article" date="2020" name="Stud. Mycol.">
        <title>101 Dothideomycetes genomes: a test case for predicting lifestyles and emergence of pathogens.</title>
        <authorList>
            <person name="Haridas S."/>
            <person name="Albert R."/>
            <person name="Binder M."/>
            <person name="Bloem J."/>
            <person name="Labutti K."/>
            <person name="Salamov A."/>
            <person name="Andreopoulos B."/>
            <person name="Baker S."/>
            <person name="Barry K."/>
            <person name="Bills G."/>
            <person name="Bluhm B."/>
            <person name="Cannon C."/>
            <person name="Castanera R."/>
            <person name="Culley D."/>
            <person name="Daum C."/>
            <person name="Ezra D."/>
            <person name="Gonzalez J."/>
            <person name="Henrissat B."/>
            <person name="Kuo A."/>
            <person name="Liang C."/>
            <person name="Lipzen A."/>
            <person name="Lutzoni F."/>
            <person name="Magnuson J."/>
            <person name="Mondo S."/>
            <person name="Nolan M."/>
            <person name="Ohm R."/>
            <person name="Pangilinan J."/>
            <person name="Park H.-J."/>
            <person name="Ramirez L."/>
            <person name="Alfaro M."/>
            <person name="Sun H."/>
            <person name="Tritt A."/>
            <person name="Yoshinaga Y."/>
            <person name="Zwiers L.-H."/>
            <person name="Turgeon B."/>
            <person name="Goodwin S."/>
            <person name="Spatafora J."/>
            <person name="Crous P."/>
            <person name="Grigoriev I."/>
        </authorList>
    </citation>
    <scope>NUCLEOTIDE SEQUENCE</scope>
    <source>
        <strain evidence="1">CBS 122368</strain>
    </source>
</reference>
<sequence length="391" mass="44563">MAVHTRPTSRLLEFLIPPGSYYPVYQLLCSFLDINGIITLTRTSKQLSHLYRELLHTEWNINTRLSKFFPNPEEFRAVQGEADALIVGGLAQAFFWRDSQDEGTAVIAVRHGEGSETMRKYLVSAGYTASGVREGAVQNNNGNTYVKSPLLATLALYHATHDVCIISWNKAFCLFPNNTFVKRETYLLDVVRPDGTPGIRASFLRKTAKYGLRVKLRHWDRFAPKTAANAAREDRSFNELEHRRRLADKHSWTIDLPTSGITAPRTPDFILDSASFKLCGDIPRGRNPYERHQGYILRSKALESPILQHTYLYVPEGDGTGWGELQKELDILTLLELKKLREEERPAFYGRLSAQPQLVNDLMRGWKVPSSWAFYDDDMRQLVGRVLGTEE</sequence>
<dbReference type="EMBL" id="ML987197">
    <property type="protein sequence ID" value="KAF2247531.1"/>
    <property type="molecule type" value="Genomic_DNA"/>
</dbReference>
<dbReference type="Proteomes" id="UP000800094">
    <property type="component" value="Unassembled WGS sequence"/>
</dbReference>